<comment type="catalytic activity">
    <reaction evidence="26">
        <text>a 5,6-dihydrouridine in mRNA + NADP(+) = a uridine in mRNA + NADPH + H(+)</text>
        <dbReference type="Rhea" id="RHEA:69855"/>
        <dbReference type="Rhea" id="RHEA-COMP:14658"/>
        <dbReference type="Rhea" id="RHEA-COMP:17789"/>
        <dbReference type="ChEBI" id="CHEBI:15378"/>
        <dbReference type="ChEBI" id="CHEBI:57783"/>
        <dbReference type="ChEBI" id="CHEBI:58349"/>
        <dbReference type="ChEBI" id="CHEBI:65315"/>
        <dbReference type="ChEBI" id="CHEBI:74443"/>
    </reaction>
    <physiologicalReaction direction="right-to-left" evidence="26">
        <dbReference type="Rhea" id="RHEA:69857"/>
    </physiologicalReaction>
</comment>
<evidence type="ECO:0000256" key="9">
    <source>
        <dbReference type="ARBA" id="ARBA00022643"/>
    </source>
</evidence>
<reference evidence="30 31" key="1">
    <citation type="submission" date="2017-04" db="EMBL/GenBank/DDBJ databases">
        <title>Draft genome of the yeast Clavispora lusitaniae type strain CBS 6936.</title>
        <authorList>
            <person name="Durrens P."/>
            <person name="Klopp C."/>
            <person name="Biteau N."/>
            <person name="Fitton-Ouhabi V."/>
            <person name="Dementhon K."/>
            <person name="Accoceberry I."/>
            <person name="Sherman D.J."/>
            <person name="Noel T."/>
        </authorList>
    </citation>
    <scope>NUCLEOTIDE SEQUENCE [LARGE SCALE GENOMIC DNA]</scope>
    <source>
        <strain evidence="30 31">CBS 6936</strain>
    </source>
</reference>
<dbReference type="InterPro" id="IPR013785">
    <property type="entry name" value="Aldolase_TIM"/>
</dbReference>
<evidence type="ECO:0000256" key="25">
    <source>
        <dbReference type="ARBA" id="ARBA00048342"/>
    </source>
</evidence>
<evidence type="ECO:0000256" key="23">
    <source>
        <dbReference type="ARBA" id="ARBA00045934"/>
    </source>
</evidence>
<keyword evidence="11" id="KW-0819">tRNA processing</keyword>
<comment type="function">
    <text evidence="23">Catalyzes the synthesis of dihydrouridine, a modified base found in the D-loop of most tRNAs. Specifically modifies U47 in cytoplasmic tRNAs. Catalyzes the synthesis of dihydrouridine in some mRNAs, thereby affecting their translation.</text>
</comment>
<dbReference type="InterPro" id="IPR018517">
    <property type="entry name" value="tRNA_hU_synthase_CS"/>
</dbReference>
<evidence type="ECO:0000256" key="26">
    <source>
        <dbReference type="ARBA" id="ARBA00049447"/>
    </source>
</evidence>
<keyword evidence="15" id="KW-0862">Zinc</keyword>
<dbReference type="GO" id="GO:0050660">
    <property type="term" value="F:flavin adenine dinucleotide binding"/>
    <property type="evidence" value="ECO:0007669"/>
    <property type="project" value="InterPro"/>
</dbReference>
<evidence type="ECO:0000256" key="22">
    <source>
        <dbReference type="ARBA" id="ARBA00033781"/>
    </source>
</evidence>
<comment type="catalytic activity">
    <reaction evidence="25">
        <text>a 5,6-dihydrouridine in mRNA + NAD(+) = a uridine in mRNA + NADH + H(+)</text>
        <dbReference type="Rhea" id="RHEA:69851"/>
        <dbReference type="Rhea" id="RHEA-COMP:14658"/>
        <dbReference type="Rhea" id="RHEA-COMP:17789"/>
        <dbReference type="ChEBI" id="CHEBI:15378"/>
        <dbReference type="ChEBI" id="CHEBI:57540"/>
        <dbReference type="ChEBI" id="CHEBI:57945"/>
        <dbReference type="ChEBI" id="CHEBI:65315"/>
        <dbReference type="ChEBI" id="CHEBI:74443"/>
    </reaction>
    <physiologicalReaction direction="right-to-left" evidence="25">
        <dbReference type="Rhea" id="RHEA:69853"/>
    </physiologicalReaction>
</comment>
<dbReference type="SUPFAM" id="SSF51395">
    <property type="entry name" value="FMN-linked oxidoreductases"/>
    <property type="match status" value="1"/>
</dbReference>
<protein>
    <recommendedName>
        <fullName evidence="6">tRNA-dihydrouridine(47) synthase [NAD(P)(+)]</fullName>
        <ecNumber evidence="5">1.3.1.89</ecNumber>
    </recommendedName>
    <alternativeName>
        <fullName evidence="21 22">mRNA-dihydrouridine synthase DUS3</fullName>
    </alternativeName>
    <alternativeName>
        <fullName evidence="20">tRNA-dihydrouridine synthase 3</fullName>
    </alternativeName>
</protein>
<feature type="region of interest" description="Disordered" evidence="28">
    <location>
        <begin position="1"/>
        <end position="26"/>
    </location>
</feature>
<comment type="catalytic activity">
    <reaction evidence="24">
        <text>5,6-dihydrouridine(47) in tRNA + NAD(+) = uridine(47) in tRNA + NADH + H(+)</text>
        <dbReference type="Rhea" id="RHEA:53364"/>
        <dbReference type="Rhea" id="RHEA-COMP:13539"/>
        <dbReference type="Rhea" id="RHEA-COMP:13540"/>
        <dbReference type="ChEBI" id="CHEBI:15378"/>
        <dbReference type="ChEBI" id="CHEBI:57540"/>
        <dbReference type="ChEBI" id="CHEBI:57945"/>
        <dbReference type="ChEBI" id="CHEBI:65315"/>
        <dbReference type="ChEBI" id="CHEBI:74443"/>
        <dbReference type="EC" id="1.3.1.89"/>
    </reaction>
    <physiologicalReaction direction="right-to-left" evidence="24">
        <dbReference type="Rhea" id="RHEA:53366"/>
    </physiologicalReaction>
</comment>
<evidence type="ECO:0000256" key="8">
    <source>
        <dbReference type="ARBA" id="ARBA00022630"/>
    </source>
</evidence>
<keyword evidence="10" id="KW-0507">mRNA processing</keyword>
<dbReference type="GO" id="GO:0003723">
    <property type="term" value="F:RNA binding"/>
    <property type="evidence" value="ECO:0007669"/>
    <property type="project" value="TreeGrafter"/>
</dbReference>
<keyword evidence="8" id="KW-0285">Flavoprotein</keyword>
<dbReference type="FunFam" id="3.20.20.70:FF:000145">
    <property type="entry name" value="tRNA-dihydrouridine(47) synthase [NAD(P)(+)]"/>
    <property type="match status" value="1"/>
</dbReference>
<evidence type="ECO:0000256" key="1">
    <source>
        <dbReference type="ARBA" id="ARBA00001917"/>
    </source>
</evidence>
<comment type="cofactor">
    <cofactor evidence="1">
        <name>FMN</name>
        <dbReference type="ChEBI" id="CHEBI:58210"/>
    </cofactor>
</comment>
<feature type="compositionally biased region" description="Basic and acidic residues" evidence="28">
    <location>
        <begin position="54"/>
        <end position="63"/>
    </location>
</feature>
<keyword evidence="7" id="KW-0963">Cytoplasm</keyword>
<keyword evidence="13" id="KW-0677">Repeat</keyword>
<dbReference type="PROSITE" id="PS01136">
    <property type="entry name" value="UPF0034"/>
    <property type="match status" value="1"/>
</dbReference>
<name>A0AA91T000_CLALS</name>
<evidence type="ECO:0000256" key="14">
    <source>
        <dbReference type="ARBA" id="ARBA00022771"/>
    </source>
</evidence>
<evidence type="ECO:0000256" key="19">
    <source>
        <dbReference type="ARBA" id="ARBA00023242"/>
    </source>
</evidence>
<organism evidence="30 31">
    <name type="scientific">Clavispora lusitaniae</name>
    <name type="common">Candida lusitaniae</name>
    <dbReference type="NCBI Taxonomy" id="36911"/>
    <lineage>
        <taxon>Eukaryota</taxon>
        <taxon>Fungi</taxon>
        <taxon>Dikarya</taxon>
        <taxon>Ascomycota</taxon>
        <taxon>Saccharomycotina</taxon>
        <taxon>Pichiomycetes</taxon>
        <taxon>Metschnikowiaceae</taxon>
        <taxon>Clavispora</taxon>
    </lineage>
</organism>
<dbReference type="GO" id="GO:0005634">
    <property type="term" value="C:nucleus"/>
    <property type="evidence" value="ECO:0007669"/>
    <property type="project" value="UniProtKB-SubCell"/>
</dbReference>
<evidence type="ECO:0000256" key="20">
    <source>
        <dbReference type="ARBA" id="ARBA00031322"/>
    </source>
</evidence>
<keyword evidence="19" id="KW-0539">Nucleus</keyword>
<keyword evidence="14" id="KW-0863">Zinc-finger</keyword>
<dbReference type="PANTHER" id="PTHR45846:SF1">
    <property type="entry name" value="TRNA-DIHYDROURIDINE(47) SYNTHASE [NAD(P)(+)]-LIKE"/>
    <property type="match status" value="1"/>
</dbReference>
<dbReference type="EC" id="1.3.1.89" evidence="5"/>
<evidence type="ECO:0000256" key="7">
    <source>
        <dbReference type="ARBA" id="ARBA00022490"/>
    </source>
</evidence>
<evidence type="ECO:0000256" key="4">
    <source>
        <dbReference type="ARBA" id="ARBA00005451"/>
    </source>
</evidence>
<evidence type="ECO:0000313" key="30">
    <source>
        <dbReference type="EMBL" id="OVF06573.1"/>
    </source>
</evidence>
<dbReference type="Proteomes" id="UP000195602">
    <property type="component" value="Unassembled WGS sequence"/>
</dbReference>
<evidence type="ECO:0000256" key="3">
    <source>
        <dbReference type="ARBA" id="ARBA00004496"/>
    </source>
</evidence>
<accession>A0AA91T000</accession>
<evidence type="ECO:0000256" key="12">
    <source>
        <dbReference type="ARBA" id="ARBA00022723"/>
    </source>
</evidence>
<dbReference type="EMBL" id="LYUB02000020">
    <property type="protein sequence ID" value="OVF06573.1"/>
    <property type="molecule type" value="Genomic_DNA"/>
</dbReference>
<dbReference type="CDD" id="cd02801">
    <property type="entry name" value="DUS_like_FMN"/>
    <property type="match status" value="1"/>
</dbReference>
<comment type="caution">
    <text evidence="30">The sequence shown here is derived from an EMBL/GenBank/DDBJ whole genome shotgun (WGS) entry which is preliminary data.</text>
</comment>
<evidence type="ECO:0000256" key="27">
    <source>
        <dbReference type="ARBA" id="ARBA00049513"/>
    </source>
</evidence>
<evidence type="ECO:0000256" key="16">
    <source>
        <dbReference type="ARBA" id="ARBA00022857"/>
    </source>
</evidence>
<comment type="similarity">
    <text evidence="4">Belongs to the Dus family. Dus3 subfamily.</text>
</comment>
<evidence type="ECO:0000256" key="11">
    <source>
        <dbReference type="ARBA" id="ARBA00022694"/>
    </source>
</evidence>
<dbReference type="KEGG" id="clus:A9F13_20g00704"/>
<dbReference type="Pfam" id="PF25585">
    <property type="entry name" value="zf-CCCH_DUS3L"/>
    <property type="match status" value="1"/>
</dbReference>
<evidence type="ECO:0000256" key="24">
    <source>
        <dbReference type="ARBA" id="ARBA00048266"/>
    </source>
</evidence>
<dbReference type="AlphaFoldDB" id="A0AA91T000"/>
<sequence length="611" mass="69639">MSVSEKRDHDAVNGENAKRIHLDDRQKGFAPIKAEYIIENTKAEENYDDEAAEGGDRENDDRSKRSKKGRGQNKKRDLKQQKEEIRLCSSLLDPNDSRECPVGADKCKNTHDIEYYLSTKPADIEGKCPVFEAIGYCPAGLKCRWLSSHYNKETKTLLKDLAKIEEAKLTNYEINKIEPEHRIQLQKNKYEFKQATPYIKYLDSLVQNDANIAKRQEDIKNNISTYVEPPFSPAEKKKINLNRAKIVSPLTTVGNLPYRRLMKTLGADVTYSEMALALPLLQGTKPEWALPKAHASEYPGFGIQLATNHHQQASKAAEAISREAPNVSELNLNCGCPIDLLYRQGQGSALLDQPSKMVRILNGMNACSGDIPVTLKIRTGTKDNKNTAIPLINRMLADTHVAAITLHGRSRQQRYTREADWNYIAEVGKTVQEWNHKKEEDKDSSETNPTWFIGNGDCFTYEQWHNAVNTEGIDSVMVARGALIKPWIFEEVDAEQYLDKSATERLEYLRTFANFAVEHWGSDEYGIEVARRYMCEFISFTHRYIPVGILERLPPKLNERPPKWKGRNELETLLGSTDYKDWIKITEMFLGKASANFSFIPKHKSNSFAKN</sequence>
<dbReference type="GO" id="GO:0008270">
    <property type="term" value="F:zinc ion binding"/>
    <property type="evidence" value="ECO:0007669"/>
    <property type="project" value="UniProtKB-KW"/>
</dbReference>
<gene>
    <name evidence="30" type="ORF">A9F13_20g00704</name>
</gene>
<keyword evidence="16" id="KW-0521">NADP</keyword>
<evidence type="ECO:0000256" key="5">
    <source>
        <dbReference type="ARBA" id="ARBA00012376"/>
    </source>
</evidence>
<dbReference type="InterPro" id="IPR035587">
    <property type="entry name" value="DUS-like_FMN-bd"/>
</dbReference>
<keyword evidence="12" id="KW-0479">Metal-binding</keyword>
<feature type="region of interest" description="Disordered" evidence="28">
    <location>
        <begin position="40"/>
        <end position="79"/>
    </location>
</feature>
<evidence type="ECO:0000256" key="6">
    <source>
        <dbReference type="ARBA" id="ARBA00022143"/>
    </source>
</evidence>
<keyword evidence="17" id="KW-0560">Oxidoreductase</keyword>
<dbReference type="Gene3D" id="3.20.20.70">
    <property type="entry name" value="Aldolase class I"/>
    <property type="match status" value="1"/>
</dbReference>
<dbReference type="Pfam" id="PF01207">
    <property type="entry name" value="Dus"/>
    <property type="match status" value="1"/>
</dbReference>
<keyword evidence="18" id="KW-0520">NAD</keyword>
<dbReference type="GO" id="GO:0006397">
    <property type="term" value="P:mRNA processing"/>
    <property type="evidence" value="ECO:0007669"/>
    <property type="project" value="UniProtKB-KW"/>
</dbReference>
<evidence type="ECO:0000256" key="10">
    <source>
        <dbReference type="ARBA" id="ARBA00022664"/>
    </source>
</evidence>
<evidence type="ECO:0000256" key="13">
    <source>
        <dbReference type="ARBA" id="ARBA00022737"/>
    </source>
</evidence>
<evidence type="ECO:0000256" key="21">
    <source>
        <dbReference type="ARBA" id="ARBA00033779"/>
    </source>
</evidence>
<dbReference type="GO" id="GO:0005737">
    <property type="term" value="C:cytoplasm"/>
    <property type="evidence" value="ECO:0007669"/>
    <property type="project" value="UniProtKB-SubCell"/>
</dbReference>
<comment type="catalytic activity">
    <reaction evidence="27">
        <text>5,6-dihydrouridine(47) in tRNA + NADP(+) = uridine(47) in tRNA + NADPH + H(+)</text>
        <dbReference type="Rhea" id="RHEA:53360"/>
        <dbReference type="Rhea" id="RHEA-COMP:13539"/>
        <dbReference type="Rhea" id="RHEA-COMP:13540"/>
        <dbReference type="ChEBI" id="CHEBI:15378"/>
        <dbReference type="ChEBI" id="CHEBI:57783"/>
        <dbReference type="ChEBI" id="CHEBI:58349"/>
        <dbReference type="ChEBI" id="CHEBI:65315"/>
        <dbReference type="ChEBI" id="CHEBI:74443"/>
        <dbReference type="EC" id="1.3.1.89"/>
    </reaction>
    <physiologicalReaction direction="right-to-left" evidence="27">
        <dbReference type="Rhea" id="RHEA:53362"/>
    </physiologicalReaction>
</comment>
<evidence type="ECO:0000256" key="28">
    <source>
        <dbReference type="SAM" id="MobiDB-lite"/>
    </source>
</evidence>
<evidence type="ECO:0000256" key="17">
    <source>
        <dbReference type="ARBA" id="ARBA00023002"/>
    </source>
</evidence>
<dbReference type="PANTHER" id="PTHR45846">
    <property type="entry name" value="TRNA-DIHYDROURIDINE(47) SYNTHASE [NAD(P)(+)]-LIKE"/>
    <property type="match status" value="1"/>
</dbReference>
<evidence type="ECO:0000256" key="15">
    <source>
        <dbReference type="ARBA" id="ARBA00022833"/>
    </source>
</evidence>
<proteinExistence type="inferred from homology"/>
<evidence type="ECO:0000256" key="18">
    <source>
        <dbReference type="ARBA" id="ARBA00023027"/>
    </source>
</evidence>
<feature type="domain" description="DUS-like FMN-binding" evidence="29">
    <location>
        <begin position="247"/>
        <end position="519"/>
    </location>
</feature>
<feature type="compositionally biased region" description="Basic residues" evidence="28">
    <location>
        <begin position="64"/>
        <end position="73"/>
    </location>
</feature>
<dbReference type="GO" id="GO:0102265">
    <property type="term" value="F:tRNA-dihydrouridine47 synthase activity"/>
    <property type="evidence" value="ECO:0007669"/>
    <property type="project" value="UniProtKB-EC"/>
</dbReference>
<comment type="subcellular location">
    <subcellularLocation>
        <location evidence="3">Cytoplasm</location>
    </subcellularLocation>
    <subcellularLocation>
        <location evidence="2">Nucleus</location>
    </subcellularLocation>
</comment>
<evidence type="ECO:0000259" key="29">
    <source>
        <dbReference type="Pfam" id="PF01207"/>
    </source>
</evidence>
<evidence type="ECO:0000256" key="2">
    <source>
        <dbReference type="ARBA" id="ARBA00004123"/>
    </source>
</evidence>
<evidence type="ECO:0000313" key="31">
    <source>
        <dbReference type="Proteomes" id="UP000195602"/>
    </source>
</evidence>
<keyword evidence="9" id="KW-0288">FMN</keyword>